<comment type="caution">
    <text evidence="2">The sequence shown here is derived from an EMBL/GenBank/DDBJ whole genome shotgun (WGS) entry which is preliminary data.</text>
</comment>
<proteinExistence type="predicted"/>
<dbReference type="EMBL" id="JAERTX010000016">
    <property type="protein sequence ID" value="MBM9461351.1"/>
    <property type="molecule type" value="Genomic_DNA"/>
</dbReference>
<name>A0A939BWS2_9ACTN</name>
<feature type="region of interest" description="Disordered" evidence="1">
    <location>
        <begin position="1"/>
        <end position="26"/>
    </location>
</feature>
<reference evidence="2" key="1">
    <citation type="submission" date="2021-01" db="EMBL/GenBank/DDBJ databases">
        <title>Novel species in genus Nocardioides.</title>
        <authorList>
            <person name="Zhang G."/>
        </authorList>
    </citation>
    <scope>NUCLEOTIDE SEQUENCE</scope>
    <source>
        <strain evidence="2">Zg-536</strain>
    </source>
</reference>
<dbReference type="AlphaFoldDB" id="A0A939BWS2"/>
<protein>
    <submittedName>
        <fullName evidence="2">Uncharacterized protein</fullName>
    </submittedName>
</protein>
<gene>
    <name evidence="2" type="ORF">JK386_15725</name>
</gene>
<organism evidence="2 3">
    <name type="scientific">Nocardioides faecalis</name>
    <dbReference type="NCBI Taxonomy" id="2803858"/>
    <lineage>
        <taxon>Bacteria</taxon>
        <taxon>Bacillati</taxon>
        <taxon>Actinomycetota</taxon>
        <taxon>Actinomycetes</taxon>
        <taxon>Propionibacteriales</taxon>
        <taxon>Nocardioidaceae</taxon>
        <taxon>Nocardioides</taxon>
    </lineage>
</organism>
<sequence>MSDQPDDPQPDGPQPGGPQPGDDQIGSVAEEATKLFSALADLARTQGGGAGGLAGDLAGDLAGQAAGMAQQVNEHLATGDAECRYCPLCRAVHAVRVASPEVKTHLVVAASSLLQAASGLLEAMQQPPQRADGDATAPRAASVQHIDLDDSEDEPR</sequence>
<evidence type="ECO:0000256" key="1">
    <source>
        <dbReference type="SAM" id="MobiDB-lite"/>
    </source>
</evidence>
<dbReference type="RefSeq" id="WP_205292669.1">
    <property type="nucleotide sequence ID" value="NZ_CP074406.1"/>
</dbReference>
<dbReference type="Proteomes" id="UP000663791">
    <property type="component" value="Unassembled WGS sequence"/>
</dbReference>
<evidence type="ECO:0000313" key="2">
    <source>
        <dbReference type="EMBL" id="MBM9461351.1"/>
    </source>
</evidence>
<keyword evidence="3" id="KW-1185">Reference proteome</keyword>
<evidence type="ECO:0000313" key="3">
    <source>
        <dbReference type="Proteomes" id="UP000663791"/>
    </source>
</evidence>
<feature type="region of interest" description="Disordered" evidence="1">
    <location>
        <begin position="124"/>
        <end position="156"/>
    </location>
</feature>
<accession>A0A939BWS2</accession>